<sequence>MAPNPYVLDFTSWSGLTGSNDLMLESGTAEKCAQHVADLLDAVVGVHTWILGNYAQASPPISLTTSGANLSMVYQQKIALEMPQRLVQHRNILTDMGNTFISAGKLYDTTEHNNTTNFDSISFDAGSGTAPTGSPEPQTIPNYTTSFHAKHGTSYYPWTFGGPESGSQLAWGDFWRIGHSIDAQKVANAGGIWFWLSNQLGTGFTTLRERISAVSDQWTGQGAQAAIQATSQYVYASQQLTGDMNLLGKNLLFTSGWLAKTQATSTPPTPAPEMYAGGDPALIQQALSIMQSNFTTYYTDNFPTTSGSIVILPPPTIVAPAGDTNTNTNTPDTSDHNSNAGDNSNSNNSDTSTGDTNDTSNSGSSAGDGSTDHGGGNYDGSTGSNAGGNTGGSTYDPATGETNSTNTSPPLPETTKDLLTNPLGTTPSSGVIPPIVSLRSLGPTGGPGTLGGTGLGKGSGRGLIAAEEELEREESKLFPRSVLPPEEKLPRAGLLEEEGREPGFPIGSGRGSKDEEKERKRLDILDSTEHLDEAMGTLGRIVRPVLDR</sequence>
<feature type="region of interest" description="Disordered" evidence="1">
    <location>
        <begin position="440"/>
        <end position="459"/>
    </location>
</feature>
<feature type="compositionally biased region" description="Basic and acidic residues" evidence="1">
    <location>
        <begin position="511"/>
        <end position="521"/>
    </location>
</feature>
<feature type="compositionally biased region" description="Gly residues" evidence="1">
    <location>
        <begin position="443"/>
        <end position="459"/>
    </location>
</feature>
<evidence type="ECO:0000256" key="1">
    <source>
        <dbReference type="SAM" id="MobiDB-lite"/>
    </source>
</evidence>
<evidence type="ECO:0008006" key="4">
    <source>
        <dbReference type="Google" id="ProtNLM"/>
    </source>
</evidence>
<dbReference type="RefSeq" id="WP_215924235.1">
    <property type="nucleotide sequence ID" value="NZ_JAHKNI010000029.1"/>
</dbReference>
<feature type="region of interest" description="Disordered" evidence="1">
    <location>
        <begin position="320"/>
        <end position="435"/>
    </location>
</feature>
<keyword evidence="3" id="KW-1185">Reference proteome</keyword>
<organism evidence="2 3">
    <name type="scientific">Nocardia albiluteola</name>
    <dbReference type="NCBI Taxonomy" id="2842303"/>
    <lineage>
        <taxon>Bacteria</taxon>
        <taxon>Bacillati</taxon>
        <taxon>Actinomycetota</taxon>
        <taxon>Actinomycetes</taxon>
        <taxon>Mycobacteriales</taxon>
        <taxon>Nocardiaceae</taxon>
        <taxon>Nocardia</taxon>
    </lineage>
</organism>
<evidence type="ECO:0000313" key="3">
    <source>
        <dbReference type="Proteomes" id="UP000733379"/>
    </source>
</evidence>
<evidence type="ECO:0000313" key="2">
    <source>
        <dbReference type="EMBL" id="MBU3068088.1"/>
    </source>
</evidence>
<feature type="compositionally biased region" description="Low complexity" evidence="1">
    <location>
        <begin position="323"/>
        <end position="369"/>
    </location>
</feature>
<proteinExistence type="predicted"/>
<dbReference type="Proteomes" id="UP000733379">
    <property type="component" value="Unassembled WGS sequence"/>
</dbReference>
<protein>
    <recommendedName>
        <fullName evidence="4">PPE family domain-containing protein</fullName>
    </recommendedName>
</protein>
<feature type="region of interest" description="Disordered" evidence="1">
    <location>
        <begin position="472"/>
        <end position="521"/>
    </location>
</feature>
<name>A0ABS6BCR7_9NOCA</name>
<reference evidence="2 3" key="1">
    <citation type="submission" date="2021-06" db="EMBL/GenBank/DDBJ databases">
        <title>Actinomycetes sequencing.</title>
        <authorList>
            <person name="Shan Q."/>
        </authorList>
    </citation>
    <scope>NUCLEOTIDE SEQUENCE [LARGE SCALE GENOMIC DNA]</scope>
    <source>
        <strain evidence="2 3">NEAU-G5</strain>
    </source>
</reference>
<dbReference type="EMBL" id="JAHKNI010000029">
    <property type="protein sequence ID" value="MBU3068088.1"/>
    <property type="molecule type" value="Genomic_DNA"/>
</dbReference>
<accession>A0ABS6BCR7</accession>
<gene>
    <name evidence="2" type="ORF">KO481_42055</name>
</gene>
<comment type="caution">
    <text evidence="2">The sequence shown here is derived from an EMBL/GenBank/DDBJ whole genome shotgun (WGS) entry which is preliminary data.</text>
</comment>